<keyword evidence="3" id="KW-1185">Reference proteome</keyword>
<proteinExistence type="predicted"/>
<dbReference type="Proteomes" id="UP000184204">
    <property type="component" value="Unassembled WGS sequence"/>
</dbReference>
<name>A0A0X1U948_ANAPI</name>
<dbReference type="InterPro" id="IPR053842">
    <property type="entry name" value="NikA-like"/>
</dbReference>
<dbReference type="AlphaFoldDB" id="A0A0X1U948"/>
<dbReference type="Pfam" id="PF21983">
    <property type="entry name" value="NikA-like"/>
    <property type="match status" value="1"/>
</dbReference>
<evidence type="ECO:0000313" key="3">
    <source>
        <dbReference type="Proteomes" id="UP000068026"/>
    </source>
</evidence>
<evidence type="ECO:0000313" key="1">
    <source>
        <dbReference type="EMBL" id="AMJ41449.1"/>
    </source>
</evidence>
<dbReference type="KEGG" id="cpro:CPRO_18670"/>
<dbReference type="EMBL" id="CP014223">
    <property type="protein sequence ID" value="AMJ41449.1"/>
    <property type="molecule type" value="Genomic_DNA"/>
</dbReference>
<evidence type="ECO:0000313" key="4">
    <source>
        <dbReference type="Proteomes" id="UP000184204"/>
    </source>
</evidence>
<dbReference type="EMBL" id="FQUA01000005">
    <property type="protein sequence ID" value="SHE68700.1"/>
    <property type="molecule type" value="Genomic_DNA"/>
</dbReference>
<reference evidence="2" key="3">
    <citation type="submission" date="2016-11" db="EMBL/GenBank/DDBJ databases">
        <authorList>
            <person name="Varghese N."/>
            <person name="Submissions S."/>
        </authorList>
    </citation>
    <scope>NUCLEOTIDE SEQUENCE</scope>
    <source>
        <strain evidence="2">DSM 1682</strain>
    </source>
</reference>
<evidence type="ECO:0000313" key="2">
    <source>
        <dbReference type="EMBL" id="SHE68700.1"/>
    </source>
</evidence>
<reference evidence="3" key="2">
    <citation type="submission" date="2016-01" db="EMBL/GenBank/DDBJ databases">
        <authorList>
            <person name="Poehlein A."/>
            <person name="Schlien K."/>
            <person name="Gottschalk G."/>
            <person name="Buckel W."/>
            <person name="Daniel R."/>
        </authorList>
    </citation>
    <scope>NUCLEOTIDE SEQUENCE [LARGE SCALE GENOMIC DNA]</scope>
    <source>
        <strain evidence="3">X2</strain>
    </source>
</reference>
<sequence length="113" mass="13077">MANRTRKIQLHFMVDEQERKIIDAKMELIGTNNLGAYLRRMAIYGYMIELDMEPLNRLTVELSRIGNNLNQLTKRANETGNIYIDDIEVLSGDIKAIKEGIRSFINDLFADEK</sequence>
<accession>A0A0X1U948</accession>
<reference evidence="4" key="4">
    <citation type="submission" date="2016-11" db="EMBL/GenBank/DDBJ databases">
        <authorList>
            <person name="Jaros S."/>
            <person name="Januszkiewicz K."/>
            <person name="Wedrychowicz H."/>
        </authorList>
    </citation>
    <scope>NUCLEOTIDE SEQUENCE [LARGE SCALE GENOMIC DNA]</scope>
    <source>
        <strain evidence="4">DSM 1682</strain>
    </source>
</reference>
<gene>
    <name evidence="1" type="ORF">CPRO_18670</name>
    <name evidence="2" type="ORF">SAMN02745151_01464</name>
</gene>
<dbReference type="RefSeq" id="WP_066050706.1">
    <property type="nucleotide sequence ID" value="NZ_CP014223.1"/>
</dbReference>
<dbReference type="Proteomes" id="UP000068026">
    <property type="component" value="Chromosome"/>
</dbReference>
<protein>
    <submittedName>
        <fullName evidence="1">Bacterial mobilization protein (MobC)</fullName>
    </submittedName>
    <submittedName>
        <fullName evidence="2">Mobilisation protein (MobC)</fullName>
    </submittedName>
</protein>
<organism evidence="2 4">
    <name type="scientific">Anaerotignum propionicum DSM 1682</name>
    <dbReference type="NCBI Taxonomy" id="991789"/>
    <lineage>
        <taxon>Bacteria</taxon>
        <taxon>Bacillati</taxon>
        <taxon>Bacillota</taxon>
        <taxon>Clostridia</taxon>
        <taxon>Lachnospirales</taxon>
        <taxon>Anaerotignaceae</taxon>
        <taxon>Anaerotignum</taxon>
    </lineage>
</organism>
<dbReference type="OrthoDB" id="9804743at2"/>
<reference evidence="1 3" key="1">
    <citation type="journal article" date="2016" name="Genome Announc.">
        <title>Complete Genome Sequence of the Amino Acid-Fermenting Clostridium propionicum X2 (DSM 1682).</title>
        <authorList>
            <person name="Poehlein A."/>
            <person name="Schlien K."/>
            <person name="Chowdhury N.P."/>
            <person name="Gottschalk G."/>
            <person name="Buckel W."/>
            <person name="Daniel R."/>
        </authorList>
    </citation>
    <scope>NUCLEOTIDE SEQUENCE [LARGE SCALE GENOMIC DNA]</scope>
    <source>
        <strain evidence="1 3">X2</strain>
    </source>
</reference>